<keyword evidence="1" id="KW-0812">Transmembrane</keyword>
<gene>
    <name evidence="2" type="ORF">KIH39_07315</name>
</gene>
<dbReference type="Proteomes" id="UP000676194">
    <property type="component" value="Chromosome"/>
</dbReference>
<feature type="transmembrane region" description="Helical" evidence="1">
    <location>
        <begin position="12"/>
        <end position="32"/>
    </location>
</feature>
<dbReference type="EMBL" id="CP074694">
    <property type="protein sequence ID" value="QVL33708.1"/>
    <property type="molecule type" value="Genomic_DNA"/>
</dbReference>
<evidence type="ECO:0000313" key="2">
    <source>
        <dbReference type="EMBL" id="QVL33708.1"/>
    </source>
</evidence>
<protein>
    <submittedName>
        <fullName evidence="2">Uncharacterized protein</fullName>
    </submittedName>
</protein>
<name>A0A8E6BAR6_9BACT</name>
<evidence type="ECO:0000313" key="3">
    <source>
        <dbReference type="Proteomes" id="UP000676194"/>
    </source>
</evidence>
<sequence length="103" mass="11575">MFGDIQSKRLLYAKGLLFVMTGTMAFAILLVLHPSWEVALLQLIAIWSFARAYYFAFYVIEHYVDPGYKFAGLGSFVRYVLAKKKSEGETSLPKGNNPDSDGL</sequence>
<feature type="transmembrane region" description="Helical" evidence="1">
    <location>
        <begin position="38"/>
        <end position="60"/>
    </location>
</feature>
<organism evidence="2 3">
    <name type="scientific">Telmatocola sphagniphila</name>
    <dbReference type="NCBI Taxonomy" id="1123043"/>
    <lineage>
        <taxon>Bacteria</taxon>
        <taxon>Pseudomonadati</taxon>
        <taxon>Planctomycetota</taxon>
        <taxon>Planctomycetia</taxon>
        <taxon>Gemmatales</taxon>
        <taxon>Gemmataceae</taxon>
    </lineage>
</organism>
<accession>A0A8E6BAR6</accession>
<keyword evidence="3" id="KW-1185">Reference proteome</keyword>
<reference evidence="2" key="1">
    <citation type="submission" date="2021-05" db="EMBL/GenBank/DDBJ databases">
        <title>Complete genome sequence of the cellulolytic planctomycete Telmatocola sphagniphila SP2T and characterization of the first cellulase from planctomycetes.</title>
        <authorList>
            <person name="Rakitin A.L."/>
            <person name="Beletsky A.V."/>
            <person name="Naumoff D.G."/>
            <person name="Kulichevskaya I.S."/>
            <person name="Mardanov A.V."/>
            <person name="Ravin N.V."/>
            <person name="Dedysh S.N."/>
        </authorList>
    </citation>
    <scope>NUCLEOTIDE SEQUENCE</scope>
    <source>
        <strain evidence="2">SP2T</strain>
    </source>
</reference>
<evidence type="ECO:0000256" key="1">
    <source>
        <dbReference type="SAM" id="Phobius"/>
    </source>
</evidence>
<proteinExistence type="predicted"/>
<dbReference type="KEGG" id="tsph:KIH39_07315"/>
<keyword evidence="1" id="KW-1133">Transmembrane helix</keyword>
<dbReference type="RefSeq" id="WP_213498654.1">
    <property type="nucleotide sequence ID" value="NZ_CP074694.1"/>
</dbReference>
<dbReference type="AlphaFoldDB" id="A0A8E6BAR6"/>
<keyword evidence="1" id="KW-0472">Membrane</keyword>